<dbReference type="EMBL" id="RBRS01000160">
    <property type="protein sequence ID" value="RMR19816.1"/>
    <property type="molecule type" value="Genomic_DNA"/>
</dbReference>
<gene>
    <name evidence="6" type="ORF">ALP90_101061</name>
</gene>
<evidence type="ECO:0000313" key="6">
    <source>
        <dbReference type="EMBL" id="RMR19816.1"/>
    </source>
</evidence>
<evidence type="ECO:0000256" key="3">
    <source>
        <dbReference type="ARBA" id="ARBA00023785"/>
    </source>
</evidence>
<organism evidence="6 7">
    <name type="scientific">Pseudomonas amygdali pv. ulmi</name>
    <dbReference type="NCBI Taxonomy" id="251720"/>
    <lineage>
        <taxon>Bacteria</taxon>
        <taxon>Pseudomonadati</taxon>
        <taxon>Pseudomonadota</taxon>
        <taxon>Gammaproteobacteria</taxon>
        <taxon>Pseudomonadales</taxon>
        <taxon>Pseudomonadaceae</taxon>
        <taxon>Pseudomonas</taxon>
        <taxon>Pseudomonas amygdali</taxon>
    </lineage>
</organism>
<dbReference type="Pfam" id="PF03421">
    <property type="entry name" value="Acetyltransf_14"/>
    <property type="match status" value="1"/>
</dbReference>
<comment type="similarity">
    <text evidence="3">Belongs to the acetyltransferase YopJ family.</text>
</comment>
<comment type="catalytic activity">
    <reaction evidence="4">
        <text>L-threonyl-[protein] + acetyl-CoA = O-acetyl-L-threonyl-[protein] + CoA</text>
        <dbReference type="Rhea" id="RHEA:65340"/>
        <dbReference type="Rhea" id="RHEA-COMP:11060"/>
        <dbReference type="Rhea" id="RHEA-COMP:16780"/>
        <dbReference type="ChEBI" id="CHEBI:30013"/>
        <dbReference type="ChEBI" id="CHEBI:57287"/>
        <dbReference type="ChEBI" id="CHEBI:57288"/>
        <dbReference type="ChEBI" id="CHEBI:141025"/>
    </reaction>
    <physiologicalReaction direction="left-to-right" evidence="4">
        <dbReference type="Rhea" id="RHEA:65341"/>
    </physiologicalReaction>
</comment>
<protein>
    <submittedName>
        <fullName evidence="6">Orf34</fullName>
    </submittedName>
</protein>
<proteinExistence type="inferred from homology"/>
<comment type="catalytic activity">
    <reaction evidence="5">
        <text>L-seryl-[protein] + acetyl-CoA = O-acetyl-L-seryl-[protein] + CoA</text>
        <dbReference type="Rhea" id="RHEA:59392"/>
        <dbReference type="Rhea" id="RHEA-COMP:9863"/>
        <dbReference type="Rhea" id="RHEA-COMP:15352"/>
        <dbReference type="ChEBI" id="CHEBI:29999"/>
        <dbReference type="ChEBI" id="CHEBI:57287"/>
        <dbReference type="ChEBI" id="CHEBI:57288"/>
        <dbReference type="ChEBI" id="CHEBI:141128"/>
    </reaction>
    <physiologicalReaction direction="left-to-right" evidence="5">
        <dbReference type="Rhea" id="RHEA:59393"/>
    </physiologicalReaction>
</comment>
<comment type="caution">
    <text evidence="6">The sequence shown here is derived from an EMBL/GenBank/DDBJ whole genome shotgun (WGS) entry which is preliminary data.</text>
</comment>
<evidence type="ECO:0000256" key="4">
    <source>
        <dbReference type="ARBA" id="ARBA00048364"/>
    </source>
</evidence>
<name>A0A3M4SY43_PSEA0</name>
<reference evidence="6 7" key="1">
    <citation type="submission" date="2018-08" db="EMBL/GenBank/DDBJ databases">
        <title>Recombination of ecologically and evolutionarily significant loci maintains genetic cohesion in the Pseudomonas syringae species complex.</title>
        <authorList>
            <person name="Dillon M."/>
            <person name="Thakur S."/>
            <person name="Almeida R.N.D."/>
            <person name="Weir B.S."/>
            <person name="Guttman D.S."/>
        </authorList>
    </citation>
    <scope>NUCLEOTIDE SEQUENCE [LARGE SCALE GENOMIC DNA]</scope>
    <source>
        <strain evidence="6 7">ICMP 5931</strain>
    </source>
</reference>
<evidence type="ECO:0000256" key="5">
    <source>
        <dbReference type="ARBA" id="ARBA00048662"/>
    </source>
</evidence>
<keyword evidence="2" id="KW-0012">Acyltransferase</keyword>
<dbReference type="AlphaFoldDB" id="A0A3M4SY43"/>
<sequence>MEPGKRDAPLITVNNLTFRRSCKMGNICIGGPRMSQQVYSPERADTPQRNALHEQTEADIEQNSESMRLQQKIDDLKPYVSHATGPMKAYGQAAMDRASGKKTDVSFAQLDAEHLDAMVDVENQRNPDLNLRYFKHHKEFIQALESDGPSSFRAIYPLTKPRTGQAAKHHVMADVRLTPCEPPSIVITEPGVIVGKRNKQLHRHNQTLEDLSESGVQLSQVAIIETQAQKTPDDCVMYCLNYAIKAHKNADQFDDIHHGLQRGTLLTESMEGESRTRTTAGTFEEETRYPVVEGDTHVAFGADVLPVDFYKHGASLTQALRLMERPDGRMAGRVNSKGHERAENLVERNQAFRISRRELLDEDNPQISQFSASIDGFRLQEIERVLAAAQG</sequence>
<accession>A0A3M4SY43</accession>
<dbReference type="Proteomes" id="UP000271097">
    <property type="component" value="Unassembled WGS sequence"/>
</dbReference>
<dbReference type="InterPro" id="IPR005083">
    <property type="entry name" value="YopJ-like"/>
</dbReference>
<keyword evidence="1" id="KW-0808">Transferase</keyword>
<evidence type="ECO:0000256" key="2">
    <source>
        <dbReference type="ARBA" id="ARBA00023315"/>
    </source>
</evidence>
<evidence type="ECO:0000256" key="1">
    <source>
        <dbReference type="ARBA" id="ARBA00022679"/>
    </source>
</evidence>
<dbReference type="GO" id="GO:0016746">
    <property type="term" value="F:acyltransferase activity"/>
    <property type="evidence" value="ECO:0007669"/>
    <property type="project" value="UniProtKB-KW"/>
</dbReference>
<evidence type="ECO:0000313" key="7">
    <source>
        <dbReference type="Proteomes" id="UP000271097"/>
    </source>
</evidence>